<dbReference type="InterPro" id="IPR025966">
    <property type="entry name" value="OppC_N"/>
</dbReference>
<dbReference type="CDD" id="cd06261">
    <property type="entry name" value="TM_PBP2"/>
    <property type="match status" value="1"/>
</dbReference>
<feature type="transmembrane region" description="Helical" evidence="7">
    <location>
        <begin position="131"/>
        <end position="155"/>
    </location>
</feature>
<dbReference type="Gene3D" id="1.10.3720.10">
    <property type="entry name" value="MetI-like"/>
    <property type="match status" value="1"/>
</dbReference>
<sequence>MVDTGRLSTDSAPVAPTLQPGRCRGATRQRPGDWRAWAGLVILAGFTVLGLLAPLLAPYGADRQDLTSALQPPGPGHWLGTDELGRDILSRLLYGVRPTTLIPSMGVAIGALVGIVLGLGSAYLGPKVESLLMGLTDLVLTFPSIVLAIAIVTILGVGEKSLALAIAAAALPGPARIARAAALKVKGMEYFEAAKAVGASDVRMVLRYLLPNVAPALIVQITLELSQAVLLSAALGFLGLGVQPPAPEWGTMLSQARGFVHLAPHMMVFPGLAIALLVFALNMAGDALRDHLDPARSTGLHF</sequence>
<name>A0ABZ1BXZ5_9FIRM</name>
<organism evidence="10 11">
    <name type="scientific">Carboxydichorda subterranea</name>
    <dbReference type="NCBI Taxonomy" id="3109565"/>
    <lineage>
        <taxon>Bacteria</taxon>
        <taxon>Bacillati</taxon>
        <taxon>Bacillota</taxon>
        <taxon>Limnochordia</taxon>
        <taxon>Limnochordales</taxon>
        <taxon>Geochordaceae</taxon>
        <taxon>Carboxydichorda</taxon>
    </lineage>
</organism>
<dbReference type="RefSeq" id="WP_324716826.1">
    <property type="nucleotide sequence ID" value="NZ_CP141615.1"/>
</dbReference>
<dbReference type="PANTHER" id="PTHR43386">
    <property type="entry name" value="OLIGOPEPTIDE TRANSPORT SYSTEM PERMEASE PROTEIN APPC"/>
    <property type="match status" value="1"/>
</dbReference>
<evidence type="ECO:0000256" key="7">
    <source>
        <dbReference type="RuleBase" id="RU363032"/>
    </source>
</evidence>
<keyword evidence="3" id="KW-1003">Cell membrane</keyword>
<reference evidence="10 11" key="1">
    <citation type="journal article" date="2024" name="Front. Microbiol.">
        <title>Novel thermophilic genera Geochorda gen. nov. and Carboxydochorda gen. nov. from the deep terrestrial subsurface reveal the ecophysiological diversity in the class Limnochordia.</title>
        <authorList>
            <person name="Karnachuk O.V."/>
            <person name="Lukina A.P."/>
            <person name="Avakyan M.R."/>
            <person name="Kadnikov V.V."/>
            <person name="Begmatov S."/>
            <person name="Beletsky A.V."/>
            <person name="Vlasova K.G."/>
            <person name="Novikov A.A."/>
            <person name="Shcherbakova V.A."/>
            <person name="Mardanov A.V."/>
            <person name="Ravin N.V."/>
        </authorList>
    </citation>
    <scope>NUCLEOTIDE SEQUENCE [LARGE SCALE GENOMIC DNA]</scope>
    <source>
        <strain evidence="10 11">L945</strain>
    </source>
</reference>
<keyword evidence="2 7" id="KW-0813">Transport</keyword>
<feature type="transmembrane region" description="Helical" evidence="7">
    <location>
        <begin position="213"/>
        <end position="242"/>
    </location>
</feature>
<evidence type="ECO:0000256" key="2">
    <source>
        <dbReference type="ARBA" id="ARBA00022448"/>
    </source>
</evidence>
<keyword evidence="6 7" id="KW-0472">Membrane</keyword>
<evidence type="ECO:0000313" key="11">
    <source>
        <dbReference type="Proteomes" id="UP001332192"/>
    </source>
</evidence>
<dbReference type="InterPro" id="IPR050366">
    <property type="entry name" value="BP-dependent_transpt_permease"/>
</dbReference>
<evidence type="ECO:0000259" key="9">
    <source>
        <dbReference type="PROSITE" id="PS50928"/>
    </source>
</evidence>
<dbReference type="InterPro" id="IPR035906">
    <property type="entry name" value="MetI-like_sf"/>
</dbReference>
<evidence type="ECO:0000313" key="10">
    <source>
        <dbReference type="EMBL" id="WRP17556.1"/>
    </source>
</evidence>
<feature type="region of interest" description="Disordered" evidence="8">
    <location>
        <begin position="1"/>
        <end position="29"/>
    </location>
</feature>
<evidence type="ECO:0000256" key="4">
    <source>
        <dbReference type="ARBA" id="ARBA00022692"/>
    </source>
</evidence>
<dbReference type="SUPFAM" id="SSF161098">
    <property type="entry name" value="MetI-like"/>
    <property type="match status" value="1"/>
</dbReference>
<dbReference type="EMBL" id="CP141615">
    <property type="protein sequence ID" value="WRP17556.1"/>
    <property type="molecule type" value="Genomic_DNA"/>
</dbReference>
<keyword evidence="11" id="KW-1185">Reference proteome</keyword>
<accession>A0ABZ1BXZ5</accession>
<keyword evidence="4 7" id="KW-0812">Transmembrane</keyword>
<gene>
    <name evidence="10" type="ORF">U7230_00620</name>
</gene>
<feature type="domain" description="ABC transmembrane type-1" evidence="9">
    <location>
        <begin position="96"/>
        <end position="285"/>
    </location>
</feature>
<evidence type="ECO:0000256" key="1">
    <source>
        <dbReference type="ARBA" id="ARBA00004651"/>
    </source>
</evidence>
<feature type="transmembrane region" description="Helical" evidence="7">
    <location>
        <begin position="101"/>
        <end position="124"/>
    </location>
</feature>
<feature type="transmembrane region" description="Helical" evidence="7">
    <location>
        <begin position="36"/>
        <end position="57"/>
    </location>
</feature>
<protein>
    <submittedName>
        <fullName evidence="10">ABC transporter permease</fullName>
    </submittedName>
</protein>
<feature type="transmembrane region" description="Helical" evidence="7">
    <location>
        <begin position="262"/>
        <end position="281"/>
    </location>
</feature>
<dbReference type="PANTHER" id="PTHR43386:SF25">
    <property type="entry name" value="PEPTIDE ABC TRANSPORTER PERMEASE PROTEIN"/>
    <property type="match status" value="1"/>
</dbReference>
<keyword evidence="5 7" id="KW-1133">Transmembrane helix</keyword>
<comment type="subcellular location">
    <subcellularLocation>
        <location evidence="1 7">Cell membrane</location>
        <topology evidence="1 7">Multi-pass membrane protein</topology>
    </subcellularLocation>
</comment>
<dbReference type="Proteomes" id="UP001332192">
    <property type="component" value="Chromosome"/>
</dbReference>
<proteinExistence type="inferred from homology"/>
<comment type="similarity">
    <text evidence="7">Belongs to the binding-protein-dependent transport system permease family.</text>
</comment>
<dbReference type="InterPro" id="IPR000515">
    <property type="entry name" value="MetI-like"/>
</dbReference>
<evidence type="ECO:0000256" key="5">
    <source>
        <dbReference type="ARBA" id="ARBA00022989"/>
    </source>
</evidence>
<dbReference type="Pfam" id="PF12911">
    <property type="entry name" value="OppC_N"/>
    <property type="match status" value="1"/>
</dbReference>
<evidence type="ECO:0000256" key="6">
    <source>
        <dbReference type="ARBA" id="ARBA00023136"/>
    </source>
</evidence>
<evidence type="ECO:0000256" key="3">
    <source>
        <dbReference type="ARBA" id="ARBA00022475"/>
    </source>
</evidence>
<dbReference type="Pfam" id="PF00528">
    <property type="entry name" value="BPD_transp_1"/>
    <property type="match status" value="1"/>
</dbReference>
<feature type="compositionally biased region" description="Polar residues" evidence="8">
    <location>
        <begin position="1"/>
        <end position="11"/>
    </location>
</feature>
<evidence type="ECO:0000256" key="8">
    <source>
        <dbReference type="SAM" id="MobiDB-lite"/>
    </source>
</evidence>
<dbReference type="PROSITE" id="PS50928">
    <property type="entry name" value="ABC_TM1"/>
    <property type="match status" value="1"/>
</dbReference>